<gene>
    <name evidence="1" type="ORF">FC91_GL002020</name>
</gene>
<dbReference type="RefSeq" id="WP_035439565.1">
    <property type="nucleotide sequence ID" value="NZ_AUEH01000001.1"/>
</dbReference>
<proteinExistence type="predicted"/>
<dbReference type="AlphaFoldDB" id="A0A0R1XKV5"/>
<sequence length="107" mass="12924">MSAYAEILDFVTSHRDDIVREPRQYVNMLTFAFDQQLFPFADYPEFFVPMRLHVFRLPKDFVQARHDQLQELYRETLAPANQGYQDVWMTTTWLKSQHLLMVELSYE</sequence>
<dbReference type="PATRIC" id="fig|1122147.4.peg.2089"/>
<comment type="caution">
    <text evidence="1">The sequence shown here is derived from an EMBL/GenBank/DDBJ whole genome shotgun (WGS) entry which is preliminary data.</text>
</comment>
<organism evidence="1 2">
    <name type="scientific">Schleiferilactobacillus harbinensis DSM 16991</name>
    <dbReference type="NCBI Taxonomy" id="1122147"/>
    <lineage>
        <taxon>Bacteria</taxon>
        <taxon>Bacillati</taxon>
        <taxon>Bacillota</taxon>
        <taxon>Bacilli</taxon>
        <taxon>Lactobacillales</taxon>
        <taxon>Lactobacillaceae</taxon>
        <taxon>Schleiferilactobacillus</taxon>
    </lineage>
</organism>
<dbReference type="OrthoDB" id="2296060at2"/>
<dbReference type="GeneID" id="78508850"/>
<evidence type="ECO:0000313" key="1">
    <source>
        <dbReference type="EMBL" id="KRM28555.1"/>
    </source>
</evidence>
<dbReference type="Proteomes" id="UP000050949">
    <property type="component" value="Unassembled WGS sequence"/>
</dbReference>
<protein>
    <submittedName>
        <fullName evidence="1">Uncharacterized protein</fullName>
    </submittedName>
</protein>
<evidence type="ECO:0000313" key="2">
    <source>
        <dbReference type="Proteomes" id="UP000050949"/>
    </source>
</evidence>
<reference evidence="1 2" key="1">
    <citation type="journal article" date="2015" name="Genome Announc.">
        <title>Expanding the biotechnology potential of lactobacilli through comparative genomics of 213 strains and associated genera.</title>
        <authorList>
            <person name="Sun Z."/>
            <person name="Harris H.M."/>
            <person name="McCann A."/>
            <person name="Guo C."/>
            <person name="Argimon S."/>
            <person name="Zhang W."/>
            <person name="Yang X."/>
            <person name="Jeffery I.B."/>
            <person name="Cooney J.C."/>
            <person name="Kagawa T.F."/>
            <person name="Liu W."/>
            <person name="Song Y."/>
            <person name="Salvetti E."/>
            <person name="Wrobel A."/>
            <person name="Rasinkangas P."/>
            <person name="Parkhill J."/>
            <person name="Rea M.C."/>
            <person name="O'Sullivan O."/>
            <person name="Ritari J."/>
            <person name="Douillard F.P."/>
            <person name="Paul Ross R."/>
            <person name="Yang R."/>
            <person name="Briner A.E."/>
            <person name="Felis G.E."/>
            <person name="de Vos W.M."/>
            <person name="Barrangou R."/>
            <person name="Klaenhammer T.R."/>
            <person name="Caufield P.W."/>
            <person name="Cui Y."/>
            <person name="Zhang H."/>
            <person name="O'Toole P.W."/>
        </authorList>
    </citation>
    <scope>NUCLEOTIDE SEQUENCE [LARGE SCALE GENOMIC DNA]</scope>
    <source>
        <strain evidence="1 2">DSM 16991</strain>
    </source>
</reference>
<name>A0A0R1XKV5_9LACO</name>
<accession>A0A0R1XKV5</accession>
<dbReference type="EMBL" id="AZFW01000032">
    <property type="protein sequence ID" value="KRM28555.1"/>
    <property type="molecule type" value="Genomic_DNA"/>
</dbReference>